<dbReference type="GO" id="GO:0004252">
    <property type="term" value="F:serine-type endopeptidase activity"/>
    <property type="evidence" value="ECO:0007669"/>
    <property type="project" value="InterPro"/>
</dbReference>
<name>A0AAD7K5N9_9AGAR</name>
<reference evidence="3" key="1">
    <citation type="submission" date="2023-03" db="EMBL/GenBank/DDBJ databases">
        <title>Massive genome expansion in bonnet fungi (Mycena s.s.) driven by repeated elements and novel gene families across ecological guilds.</title>
        <authorList>
            <consortium name="Lawrence Berkeley National Laboratory"/>
            <person name="Harder C.B."/>
            <person name="Miyauchi S."/>
            <person name="Viragh M."/>
            <person name="Kuo A."/>
            <person name="Thoen E."/>
            <person name="Andreopoulos B."/>
            <person name="Lu D."/>
            <person name="Skrede I."/>
            <person name="Drula E."/>
            <person name="Henrissat B."/>
            <person name="Morin E."/>
            <person name="Kohler A."/>
            <person name="Barry K."/>
            <person name="LaButti K."/>
            <person name="Morin E."/>
            <person name="Salamov A."/>
            <person name="Lipzen A."/>
            <person name="Mereny Z."/>
            <person name="Hegedus B."/>
            <person name="Baldrian P."/>
            <person name="Stursova M."/>
            <person name="Weitz H."/>
            <person name="Taylor A."/>
            <person name="Grigoriev I.V."/>
            <person name="Nagy L.G."/>
            <person name="Martin F."/>
            <person name="Kauserud H."/>
        </authorList>
    </citation>
    <scope>NUCLEOTIDE SEQUENCE</scope>
    <source>
        <strain evidence="3">CBHHK182m</strain>
    </source>
</reference>
<dbReference type="SUPFAM" id="SSF50494">
    <property type="entry name" value="Trypsin-like serine proteases"/>
    <property type="match status" value="1"/>
</dbReference>
<accession>A0AAD7K5N9</accession>
<dbReference type="InterPro" id="IPR001254">
    <property type="entry name" value="Trypsin_dom"/>
</dbReference>
<dbReference type="Pfam" id="PF00089">
    <property type="entry name" value="Trypsin"/>
    <property type="match status" value="1"/>
</dbReference>
<dbReference type="Proteomes" id="UP001215598">
    <property type="component" value="Unassembled WGS sequence"/>
</dbReference>
<sequence>MLALALSALLPFVLFIHSALSVPIGGGIMMERATKGELPWRVQVFVYTPASGSGGLCAGAVISPNWVMTAPHCPMSFEPGNRVDVYVGAAPENLTVVAGASDGPGPTVAGLLENAAAATENPDGNCTGTVTTPPYIRLDASAPCAIDVLLAISETLLSLMNATDSTGSG</sequence>
<keyword evidence="1" id="KW-0732">Signal</keyword>
<evidence type="ECO:0000313" key="4">
    <source>
        <dbReference type="Proteomes" id="UP001215598"/>
    </source>
</evidence>
<dbReference type="InterPro" id="IPR009003">
    <property type="entry name" value="Peptidase_S1_PA"/>
</dbReference>
<gene>
    <name evidence="3" type="ORF">B0H16DRAFT_1449709</name>
</gene>
<evidence type="ECO:0000313" key="3">
    <source>
        <dbReference type="EMBL" id="KAJ7776277.1"/>
    </source>
</evidence>
<dbReference type="GO" id="GO:0006508">
    <property type="term" value="P:proteolysis"/>
    <property type="evidence" value="ECO:0007669"/>
    <property type="project" value="InterPro"/>
</dbReference>
<keyword evidence="4" id="KW-1185">Reference proteome</keyword>
<dbReference type="AlphaFoldDB" id="A0AAD7K5N9"/>
<comment type="caution">
    <text evidence="3">The sequence shown here is derived from an EMBL/GenBank/DDBJ whole genome shotgun (WGS) entry which is preliminary data.</text>
</comment>
<evidence type="ECO:0000256" key="1">
    <source>
        <dbReference type="SAM" id="SignalP"/>
    </source>
</evidence>
<evidence type="ECO:0000259" key="2">
    <source>
        <dbReference type="Pfam" id="PF00089"/>
    </source>
</evidence>
<feature type="chain" id="PRO_5042125524" description="Peptidase S1 domain-containing protein" evidence="1">
    <location>
        <begin position="22"/>
        <end position="169"/>
    </location>
</feature>
<dbReference type="EMBL" id="JARKIB010000009">
    <property type="protein sequence ID" value="KAJ7776277.1"/>
    <property type="molecule type" value="Genomic_DNA"/>
</dbReference>
<feature type="signal peptide" evidence="1">
    <location>
        <begin position="1"/>
        <end position="21"/>
    </location>
</feature>
<feature type="domain" description="Peptidase S1" evidence="2">
    <location>
        <begin position="31"/>
        <end position="89"/>
    </location>
</feature>
<organism evidence="3 4">
    <name type="scientific">Mycena metata</name>
    <dbReference type="NCBI Taxonomy" id="1033252"/>
    <lineage>
        <taxon>Eukaryota</taxon>
        <taxon>Fungi</taxon>
        <taxon>Dikarya</taxon>
        <taxon>Basidiomycota</taxon>
        <taxon>Agaricomycotina</taxon>
        <taxon>Agaricomycetes</taxon>
        <taxon>Agaricomycetidae</taxon>
        <taxon>Agaricales</taxon>
        <taxon>Marasmiineae</taxon>
        <taxon>Mycenaceae</taxon>
        <taxon>Mycena</taxon>
    </lineage>
</organism>
<proteinExistence type="predicted"/>
<dbReference type="InterPro" id="IPR043504">
    <property type="entry name" value="Peptidase_S1_PA_chymotrypsin"/>
</dbReference>
<dbReference type="Gene3D" id="2.40.10.10">
    <property type="entry name" value="Trypsin-like serine proteases"/>
    <property type="match status" value="1"/>
</dbReference>
<protein>
    <recommendedName>
        <fullName evidence="2">Peptidase S1 domain-containing protein</fullName>
    </recommendedName>
</protein>